<reference evidence="1" key="2">
    <citation type="submission" date="2021-09" db="EMBL/GenBank/DDBJ databases">
        <authorList>
            <person name="Jia N."/>
            <person name="Wang J."/>
            <person name="Shi W."/>
            <person name="Du L."/>
            <person name="Sun Y."/>
            <person name="Zhan W."/>
            <person name="Jiang J."/>
            <person name="Wang Q."/>
            <person name="Zhang B."/>
            <person name="Ji P."/>
            <person name="Sakyi L.B."/>
            <person name="Cui X."/>
            <person name="Yuan T."/>
            <person name="Jiang B."/>
            <person name="Yang W."/>
            <person name="Lam T.T.-Y."/>
            <person name="Chang Q."/>
            <person name="Ding S."/>
            <person name="Wang X."/>
            <person name="Zhu J."/>
            <person name="Ruan X."/>
            <person name="Zhao L."/>
            <person name="Wei J."/>
            <person name="Que T."/>
            <person name="Du C."/>
            <person name="Cheng J."/>
            <person name="Dai P."/>
            <person name="Han X."/>
            <person name="Huang E."/>
            <person name="Gao Y."/>
            <person name="Liu J."/>
            <person name="Shao H."/>
            <person name="Ye R."/>
            <person name="Li L."/>
            <person name="Wei W."/>
            <person name="Wang X."/>
            <person name="Wang C."/>
            <person name="Huo Q."/>
            <person name="Li W."/>
            <person name="Guo W."/>
            <person name="Chen H."/>
            <person name="Chen S."/>
            <person name="Zhou L."/>
            <person name="Zhou L."/>
            <person name="Ni X."/>
            <person name="Tian J."/>
            <person name="Zhou Y."/>
            <person name="Sheng Y."/>
            <person name="Liu T."/>
            <person name="Pan Y."/>
            <person name="Xia L."/>
            <person name="Li J."/>
            <person name="Zhao F."/>
            <person name="Cao W."/>
        </authorList>
    </citation>
    <scope>NUCLEOTIDE SEQUENCE</scope>
    <source>
        <strain evidence="1">Rsan-2018</strain>
        <tissue evidence="1">Larvae</tissue>
    </source>
</reference>
<organism evidence="1 2">
    <name type="scientific">Rhipicephalus sanguineus</name>
    <name type="common">Brown dog tick</name>
    <name type="synonym">Ixodes sanguineus</name>
    <dbReference type="NCBI Taxonomy" id="34632"/>
    <lineage>
        <taxon>Eukaryota</taxon>
        <taxon>Metazoa</taxon>
        <taxon>Ecdysozoa</taxon>
        <taxon>Arthropoda</taxon>
        <taxon>Chelicerata</taxon>
        <taxon>Arachnida</taxon>
        <taxon>Acari</taxon>
        <taxon>Parasitiformes</taxon>
        <taxon>Ixodida</taxon>
        <taxon>Ixodoidea</taxon>
        <taxon>Ixodidae</taxon>
        <taxon>Rhipicephalinae</taxon>
        <taxon>Rhipicephalus</taxon>
        <taxon>Rhipicephalus</taxon>
    </lineage>
</organism>
<gene>
    <name evidence="1" type="ORF">HPB52_021845</name>
</gene>
<proteinExistence type="predicted"/>
<comment type="caution">
    <text evidence="1">The sequence shown here is derived from an EMBL/GenBank/DDBJ whole genome shotgun (WGS) entry which is preliminary data.</text>
</comment>
<reference evidence="1" key="1">
    <citation type="journal article" date="2020" name="Cell">
        <title>Large-Scale Comparative Analyses of Tick Genomes Elucidate Their Genetic Diversity and Vector Capacities.</title>
        <authorList>
            <consortium name="Tick Genome and Microbiome Consortium (TIGMIC)"/>
            <person name="Jia N."/>
            <person name="Wang J."/>
            <person name="Shi W."/>
            <person name="Du L."/>
            <person name="Sun Y."/>
            <person name="Zhan W."/>
            <person name="Jiang J.F."/>
            <person name="Wang Q."/>
            <person name="Zhang B."/>
            <person name="Ji P."/>
            <person name="Bell-Sakyi L."/>
            <person name="Cui X.M."/>
            <person name="Yuan T.T."/>
            <person name="Jiang B.G."/>
            <person name="Yang W.F."/>
            <person name="Lam T.T."/>
            <person name="Chang Q.C."/>
            <person name="Ding S.J."/>
            <person name="Wang X.J."/>
            <person name="Zhu J.G."/>
            <person name="Ruan X.D."/>
            <person name="Zhao L."/>
            <person name="Wei J.T."/>
            <person name="Ye R.Z."/>
            <person name="Que T.C."/>
            <person name="Du C.H."/>
            <person name="Zhou Y.H."/>
            <person name="Cheng J.X."/>
            <person name="Dai P.F."/>
            <person name="Guo W.B."/>
            <person name="Han X.H."/>
            <person name="Huang E.J."/>
            <person name="Li L.F."/>
            <person name="Wei W."/>
            <person name="Gao Y.C."/>
            <person name="Liu J.Z."/>
            <person name="Shao H.Z."/>
            <person name="Wang X."/>
            <person name="Wang C.C."/>
            <person name="Yang T.C."/>
            <person name="Huo Q.B."/>
            <person name="Li W."/>
            <person name="Chen H.Y."/>
            <person name="Chen S.E."/>
            <person name="Zhou L.G."/>
            <person name="Ni X.B."/>
            <person name="Tian J.H."/>
            <person name="Sheng Y."/>
            <person name="Liu T."/>
            <person name="Pan Y.S."/>
            <person name="Xia L.Y."/>
            <person name="Li J."/>
            <person name="Zhao F."/>
            <person name="Cao W.C."/>
        </authorList>
    </citation>
    <scope>NUCLEOTIDE SEQUENCE</scope>
    <source>
        <strain evidence="1">Rsan-2018</strain>
    </source>
</reference>
<evidence type="ECO:0000313" key="1">
    <source>
        <dbReference type="EMBL" id="KAH7984493.1"/>
    </source>
</evidence>
<dbReference type="PANTHER" id="PTHR45823">
    <property type="entry name" value="T-SNARE COILED-COIL HOMOLOGY DOMAIN-CONTAINING PROTEIN"/>
    <property type="match status" value="1"/>
</dbReference>
<dbReference type="EMBL" id="JABSTV010001245">
    <property type="protein sequence ID" value="KAH7984493.1"/>
    <property type="molecule type" value="Genomic_DNA"/>
</dbReference>
<accession>A0A9D4YQT3</accession>
<name>A0A9D4YQT3_RHISA</name>
<keyword evidence="2" id="KW-1185">Reference proteome</keyword>
<dbReference type="AlphaFoldDB" id="A0A9D4YQT3"/>
<sequence>MAARVSVIEAQSGRQQRVSTSVEQNVPILSKSRFFGAHLPPPIFDDTKSWAAFLVQFESVATLNGWTVQDKAQVLVVQLRDAAAEYLEYVPQVIRSNYEALVLALESLFGDRHLLQL</sequence>
<dbReference type="PANTHER" id="PTHR45823:SF1">
    <property type="entry name" value="T-SNARE COILED-COIL HOMOLOGY DOMAIN-CONTAINING PROTEIN"/>
    <property type="match status" value="1"/>
</dbReference>
<protein>
    <submittedName>
        <fullName evidence="1">Uncharacterized protein</fullName>
    </submittedName>
</protein>
<evidence type="ECO:0000313" key="2">
    <source>
        <dbReference type="Proteomes" id="UP000821837"/>
    </source>
</evidence>
<dbReference type="Proteomes" id="UP000821837">
    <property type="component" value="Chromosome 1"/>
</dbReference>